<dbReference type="PROSITE" id="PS51257">
    <property type="entry name" value="PROKAR_LIPOPROTEIN"/>
    <property type="match status" value="1"/>
</dbReference>
<dbReference type="SUPFAM" id="SSF51695">
    <property type="entry name" value="PLC-like phosphodiesterases"/>
    <property type="match status" value="1"/>
</dbReference>
<name>A0AAW0RWA3_9HYPO</name>
<dbReference type="Proteomes" id="UP001397290">
    <property type="component" value="Unassembled WGS sequence"/>
</dbReference>
<dbReference type="EMBL" id="JAAHCF010000199">
    <property type="protein sequence ID" value="KAK8146618.1"/>
    <property type="molecule type" value="Genomic_DNA"/>
</dbReference>
<organism evidence="2 3">
    <name type="scientific">Beauveria asiatica</name>
    <dbReference type="NCBI Taxonomy" id="1069075"/>
    <lineage>
        <taxon>Eukaryota</taxon>
        <taxon>Fungi</taxon>
        <taxon>Dikarya</taxon>
        <taxon>Ascomycota</taxon>
        <taxon>Pezizomycotina</taxon>
        <taxon>Sordariomycetes</taxon>
        <taxon>Hypocreomycetidae</taxon>
        <taxon>Hypocreales</taxon>
        <taxon>Cordycipitaceae</taxon>
        <taxon>Beauveria</taxon>
    </lineage>
</organism>
<accession>A0AAW0RWA3</accession>
<evidence type="ECO:0008006" key="4">
    <source>
        <dbReference type="Google" id="ProtNLM"/>
    </source>
</evidence>
<dbReference type="GO" id="GO:0006629">
    <property type="term" value="P:lipid metabolic process"/>
    <property type="evidence" value="ECO:0007669"/>
    <property type="project" value="InterPro"/>
</dbReference>
<comment type="caution">
    <text evidence="2">The sequence shown here is derived from an EMBL/GenBank/DDBJ whole genome shotgun (WGS) entry which is preliminary data.</text>
</comment>
<feature type="compositionally biased region" description="Low complexity" evidence="1">
    <location>
        <begin position="45"/>
        <end position="55"/>
    </location>
</feature>
<gene>
    <name evidence="2" type="ORF">G3M48_002789</name>
</gene>
<dbReference type="AlphaFoldDB" id="A0AAW0RWA3"/>
<evidence type="ECO:0000256" key="1">
    <source>
        <dbReference type="SAM" id="MobiDB-lite"/>
    </source>
</evidence>
<keyword evidence="3" id="KW-1185">Reference proteome</keyword>
<evidence type="ECO:0000313" key="2">
    <source>
        <dbReference type="EMBL" id="KAK8146618.1"/>
    </source>
</evidence>
<dbReference type="PANTHER" id="PTHR13593">
    <property type="match status" value="1"/>
</dbReference>
<evidence type="ECO:0000313" key="3">
    <source>
        <dbReference type="Proteomes" id="UP001397290"/>
    </source>
</evidence>
<dbReference type="InterPro" id="IPR017946">
    <property type="entry name" value="PLC-like_Pdiesterase_TIM-brl"/>
</dbReference>
<proteinExistence type="predicted"/>
<dbReference type="GO" id="GO:0008081">
    <property type="term" value="F:phosphoric diester hydrolase activity"/>
    <property type="evidence" value="ECO:0007669"/>
    <property type="project" value="InterPro"/>
</dbReference>
<dbReference type="Gene3D" id="3.20.20.190">
    <property type="entry name" value="Phosphatidylinositol (PI) phosphodiesterase"/>
    <property type="match status" value="1"/>
</dbReference>
<dbReference type="InterPro" id="IPR051057">
    <property type="entry name" value="PI-PLC_domain"/>
</dbReference>
<reference evidence="2 3" key="1">
    <citation type="submission" date="2020-02" db="EMBL/GenBank/DDBJ databases">
        <title>Comparative genomics of the hypocrealean fungal genus Beauvera.</title>
        <authorList>
            <person name="Showalter D.N."/>
            <person name="Bushley K.E."/>
            <person name="Rehner S.A."/>
        </authorList>
    </citation>
    <scope>NUCLEOTIDE SEQUENCE [LARGE SCALE GENOMIC DNA]</scope>
    <source>
        <strain evidence="2 3">ARSEF4384</strain>
    </source>
</reference>
<protein>
    <recommendedName>
        <fullName evidence="4">LysM domain-containing protein</fullName>
    </recommendedName>
</protein>
<dbReference type="PANTHER" id="PTHR13593:SF143">
    <property type="entry name" value="PHOSPHATIDYLINOSITOL-SPECIFIC PHOSPHOLIPASE C X DOMAIN-CONTAINING PROTEIN"/>
    <property type="match status" value="1"/>
</dbReference>
<feature type="compositionally biased region" description="Polar residues" evidence="1">
    <location>
        <begin position="56"/>
        <end position="75"/>
    </location>
</feature>
<sequence>MVSIKLIGVKGLAAASAGLFSLASCAPMSTSEATSITEAVTASTNVATTSTAPSAQTNTPSRDMTTSDNHVLQSPSPNPELSDLDPAEVSGELVNQVAGLFRVTTEQLVRVQLEKADPDLAEPANDVDPDEASSELANLKVLGGPSLKAATGFNPFTVGDDDEALDERRNKMIMKGRQAKDKLMVGLVNGTPYTWKRIGLEFKDMDREMSKTFREVILPGEPFAVYARTQSKKAEAMVQYELEGTSKKTWFTLRISSGEPHQVTVEYGGALETVANGDEGKRGSVVDLNVDRGVSCATFYLTGSEGRFLSNDAPANWMHTMLEEIGNYTLRDVMLPRSHHAGMYTLKGGVGIGFGNRANTWTQDFSVYDQLKIGGVRVIDSRLVLTRKHKKVYESHGTKIAGVFHGSLGVSHDSMIEQINRFNEQYPGELIIIDVDGREMRDDKKFDQLSPEGVAHVVNSFKRLQHRAVLVPGEDIAQIPINRFIGDGKSAVIIRMEEYRTRDLPGRGYPSATQGFITNNELPYHKHWSNMANPDRMLKDQTEKLLEYKDGRFRQLYVSDFLVTQKGIAVLFGTPIRVMNEAAWQKLIETFWGVFRKDVFPNWLAMDAIRGGELRGIAMTVNECLVAKRCGKLGDRAPDAKEFKFADATTSANATTTQSADRDN</sequence>
<feature type="region of interest" description="Disordered" evidence="1">
    <location>
        <begin position="45"/>
        <end position="86"/>
    </location>
</feature>